<feature type="region of interest" description="Disordered" evidence="1">
    <location>
        <begin position="127"/>
        <end position="149"/>
    </location>
</feature>
<organism evidence="2 3">
    <name type="scientific">Dichanthelium oligosanthes</name>
    <dbReference type="NCBI Taxonomy" id="888268"/>
    <lineage>
        <taxon>Eukaryota</taxon>
        <taxon>Viridiplantae</taxon>
        <taxon>Streptophyta</taxon>
        <taxon>Embryophyta</taxon>
        <taxon>Tracheophyta</taxon>
        <taxon>Spermatophyta</taxon>
        <taxon>Magnoliopsida</taxon>
        <taxon>Liliopsida</taxon>
        <taxon>Poales</taxon>
        <taxon>Poaceae</taxon>
        <taxon>PACMAD clade</taxon>
        <taxon>Panicoideae</taxon>
        <taxon>Panicodae</taxon>
        <taxon>Paniceae</taxon>
        <taxon>Dichantheliinae</taxon>
        <taxon>Dichanthelium</taxon>
    </lineage>
</organism>
<dbReference type="EMBL" id="LWDX02072936">
    <property type="protein sequence ID" value="OEL13560.1"/>
    <property type="molecule type" value="Genomic_DNA"/>
</dbReference>
<dbReference type="InterPro" id="IPR025322">
    <property type="entry name" value="PADRE_dom"/>
</dbReference>
<feature type="region of interest" description="Disordered" evidence="1">
    <location>
        <begin position="168"/>
        <end position="213"/>
    </location>
</feature>
<name>A0A1E5UL06_9POAL</name>
<evidence type="ECO:0008006" key="4">
    <source>
        <dbReference type="Google" id="ProtNLM"/>
    </source>
</evidence>
<dbReference type="Proteomes" id="UP000095767">
    <property type="component" value="Unassembled WGS sequence"/>
</dbReference>
<proteinExistence type="predicted"/>
<dbReference type="PANTHER" id="PTHR33052">
    <property type="entry name" value="DUF4228 DOMAIN PROTEIN-RELATED"/>
    <property type="match status" value="1"/>
</dbReference>
<sequence>MGNTPSCIPLAPAGGGGCASSSAAATKVIHADGTVTRLARPVRASELMLDHPGQFVCDSGRLAVGCRVPGVAADELLRPRHAYFLLPMDMLYSVLTDEEMAALSDSHAATAAASAWKRITFTAAAHRGGARDRHDRRMRASIGPGKDGCGSDGAARVYPMLGLLEAGDLGADKNKPDESRGAGAGAGASKSSGAGLRRPRPWQPVLDTIEEVP</sequence>
<dbReference type="AlphaFoldDB" id="A0A1E5UL06"/>
<evidence type="ECO:0000313" key="3">
    <source>
        <dbReference type="Proteomes" id="UP000095767"/>
    </source>
</evidence>
<dbReference type="STRING" id="888268.A0A1E5UL06"/>
<evidence type="ECO:0000313" key="2">
    <source>
        <dbReference type="EMBL" id="OEL13560.1"/>
    </source>
</evidence>
<dbReference type="Pfam" id="PF14009">
    <property type="entry name" value="PADRE"/>
    <property type="match status" value="1"/>
</dbReference>
<gene>
    <name evidence="2" type="ORF">BAE44_0025416</name>
</gene>
<feature type="compositionally biased region" description="Basic and acidic residues" evidence="1">
    <location>
        <begin position="170"/>
        <end position="180"/>
    </location>
</feature>
<reference evidence="2 3" key="1">
    <citation type="submission" date="2016-09" db="EMBL/GenBank/DDBJ databases">
        <title>The draft genome of Dichanthelium oligosanthes: A C3 panicoid grass species.</title>
        <authorList>
            <person name="Studer A.J."/>
            <person name="Schnable J.C."/>
            <person name="Brutnell T.P."/>
        </authorList>
    </citation>
    <scope>NUCLEOTIDE SEQUENCE [LARGE SCALE GENOMIC DNA]</scope>
    <source>
        <strain evidence="3">cv. Kellogg 1175</strain>
        <tissue evidence="2">Leaf</tissue>
    </source>
</reference>
<comment type="caution">
    <text evidence="2">The sequence shown here is derived from an EMBL/GenBank/DDBJ whole genome shotgun (WGS) entry which is preliminary data.</text>
</comment>
<accession>A0A1E5UL06</accession>
<evidence type="ECO:0000256" key="1">
    <source>
        <dbReference type="SAM" id="MobiDB-lite"/>
    </source>
</evidence>
<keyword evidence="3" id="KW-1185">Reference proteome</keyword>
<protein>
    <recommendedName>
        <fullName evidence="4">DUF4228 domain protein</fullName>
    </recommendedName>
</protein>
<dbReference type="OrthoDB" id="771105at2759"/>